<dbReference type="eggNOG" id="COG1216">
    <property type="taxonomic scope" value="Bacteria"/>
</dbReference>
<comment type="caution">
    <text evidence="2">The sequence shown here is derived from an EMBL/GenBank/DDBJ whole genome shotgun (WGS) entry which is preliminary data.</text>
</comment>
<accession>H1Q043</accession>
<name>H1Q043_9BACT</name>
<organism evidence="2 3">
    <name type="scientific">Prevotella micans F0438</name>
    <dbReference type="NCBI Taxonomy" id="883158"/>
    <lineage>
        <taxon>Bacteria</taxon>
        <taxon>Pseudomonadati</taxon>
        <taxon>Bacteroidota</taxon>
        <taxon>Bacteroidia</taxon>
        <taxon>Bacteroidales</taxon>
        <taxon>Prevotellaceae</taxon>
        <taxon>Prevotella</taxon>
    </lineage>
</organism>
<dbReference type="PANTHER" id="PTHR43685">
    <property type="entry name" value="GLYCOSYLTRANSFERASE"/>
    <property type="match status" value="1"/>
</dbReference>
<dbReference type="Proteomes" id="UP000016023">
    <property type="component" value="Unassembled WGS sequence"/>
</dbReference>
<dbReference type="InterPro" id="IPR001173">
    <property type="entry name" value="Glyco_trans_2-like"/>
</dbReference>
<evidence type="ECO:0000313" key="2">
    <source>
        <dbReference type="EMBL" id="EHO74375.1"/>
    </source>
</evidence>
<protein>
    <recommendedName>
        <fullName evidence="1">Glycosyltransferase 2-like domain-containing protein</fullName>
    </recommendedName>
</protein>
<gene>
    <name evidence="2" type="ORF">HMPREF9140_00281</name>
</gene>
<proteinExistence type="predicted"/>
<dbReference type="PANTHER" id="PTHR43685:SF11">
    <property type="entry name" value="GLYCOSYLTRANSFERASE TAGX-RELATED"/>
    <property type="match status" value="1"/>
</dbReference>
<evidence type="ECO:0000259" key="1">
    <source>
        <dbReference type="Pfam" id="PF00535"/>
    </source>
</evidence>
<dbReference type="STRING" id="883158.HMPREF9140_00281"/>
<sequence length="318" mass="36711">MNNTVSIVLCTYNGARYIEQQLDSIIAQTYPIHEIIVQDDGSTDDTWTILERYARNYSVIRLFRNEGRHGVNGNFLSAMRRATGSFIAVSDQDDIWEPHKIAEQMRAIGPNMMCSCHSRPFSSDGSFAHFDSRPRNTSIFRMMFLALPGHTLLFRRELLGELPPDNHPIFRHSIYDAALCITAAAHDSIVFLDSVLVNFRRHADAATYKDFHRSLPSWRNALNALVWGMGHYRSTRRLVLPLYGARFELMNQIQSAAPDFLKARLIMYLETRRDPVSFIRLQYHFVRVAPKLFQVCGDGFLVRLRAALYPILQLYMYK</sequence>
<feature type="domain" description="Glycosyltransferase 2-like" evidence="1">
    <location>
        <begin position="6"/>
        <end position="131"/>
    </location>
</feature>
<dbReference type="InterPro" id="IPR050834">
    <property type="entry name" value="Glycosyltransf_2"/>
</dbReference>
<keyword evidence="3" id="KW-1185">Reference proteome</keyword>
<dbReference type="RefSeq" id="WP_006951224.1">
    <property type="nucleotide sequence ID" value="NZ_JH594521.1"/>
</dbReference>
<dbReference type="Pfam" id="PF00535">
    <property type="entry name" value="Glycos_transf_2"/>
    <property type="match status" value="1"/>
</dbReference>
<dbReference type="Gene3D" id="3.90.550.10">
    <property type="entry name" value="Spore Coat Polysaccharide Biosynthesis Protein SpsA, Chain A"/>
    <property type="match status" value="1"/>
</dbReference>
<evidence type="ECO:0000313" key="3">
    <source>
        <dbReference type="Proteomes" id="UP000016023"/>
    </source>
</evidence>
<reference evidence="2 3" key="1">
    <citation type="submission" date="2011-12" db="EMBL/GenBank/DDBJ databases">
        <title>The Genome Sequence of Prevotella micans F0438.</title>
        <authorList>
            <consortium name="The Broad Institute Genome Sequencing Platform"/>
            <person name="Earl A."/>
            <person name="Ward D."/>
            <person name="Feldgarden M."/>
            <person name="Gevers D."/>
            <person name="Izard J."/>
            <person name="Baranova O.V."/>
            <person name="Blanton J.M."/>
            <person name="Wade W.G."/>
            <person name="Dewhirst F.E."/>
            <person name="Young S.K."/>
            <person name="Zeng Q."/>
            <person name="Gargeya S."/>
            <person name="Fitzgerald M."/>
            <person name="Haas B."/>
            <person name="Abouelleil A."/>
            <person name="Alvarado L."/>
            <person name="Arachchi H.M."/>
            <person name="Berlin A."/>
            <person name="Chapman S.B."/>
            <person name="Gearin G."/>
            <person name="Goldberg J."/>
            <person name="Griggs A."/>
            <person name="Gujja S."/>
            <person name="Hansen M."/>
            <person name="Heiman D."/>
            <person name="Howarth C."/>
            <person name="Larimer J."/>
            <person name="Lui A."/>
            <person name="MacDonald P.J.P."/>
            <person name="McCowen C."/>
            <person name="Montmayeur A."/>
            <person name="Murphy C."/>
            <person name="Neiman D."/>
            <person name="Pearson M."/>
            <person name="Priest M."/>
            <person name="Roberts A."/>
            <person name="Saif S."/>
            <person name="Shea T."/>
            <person name="Sisk P."/>
            <person name="Stolte C."/>
            <person name="Sykes S."/>
            <person name="Wortman J."/>
            <person name="Nusbaum C."/>
            <person name="Birren B."/>
        </authorList>
    </citation>
    <scope>NUCLEOTIDE SEQUENCE [LARGE SCALE GENOMIC DNA]</scope>
    <source>
        <strain evidence="2 3">F0438</strain>
    </source>
</reference>
<dbReference type="InterPro" id="IPR029044">
    <property type="entry name" value="Nucleotide-diphossugar_trans"/>
</dbReference>
<dbReference type="PATRIC" id="fig|883158.3.peg.290"/>
<dbReference type="EMBL" id="AGWK01000008">
    <property type="protein sequence ID" value="EHO74375.1"/>
    <property type="molecule type" value="Genomic_DNA"/>
</dbReference>
<dbReference type="HOGENOM" id="CLU_025996_2_0_10"/>
<dbReference type="AlphaFoldDB" id="H1Q043"/>
<dbReference type="SUPFAM" id="SSF53448">
    <property type="entry name" value="Nucleotide-diphospho-sugar transferases"/>
    <property type="match status" value="1"/>
</dbReference>